<gene>
    <name evidence="2" type="ORF">PHPALM_28934</name>
</gene>
<comment type="caution">
    <text evidence="2">The sequence shown here is derived from an EMBL/GenBank/DDBJ whole genome shotgun (WGS) entry which is preliminary data.</text>
</comment>
<keyword evidence="3" id="KW-1185">Reference proteome</keyword>
<evidence type="ECO:0000256" key="1">
    <source>
        <dbReference type="SAM" id="Coils"/>
    </source>
</evidence>
<dbReference type="PANTHER" id="PTHR35796">
    <property type="entry name" value="HYPOTHETICAL CYTOSOLIC PROTEIN"/>
    <property type="match status" value="1"/>
</dbReference>
<feature type="non-terminal residue" evidence="2">
    <location>
        <position position="1"/>
    </location>
</feature>
<dbReference type="Proteomes" id="UP000237271">
    <property type="component" value="Unassembled WGS sequence"/>
</dbReference>
<feature type="coiled-coil region" evidence="1">
    <location>
        <begin position="246"/>
        <end position="273"/>
    </location>
</feature>
<dbReference type="AlphaFoldDB" id="A0A2P4X8U4"/>
<protein>
    <submittedName>
        <fullName evidence="2">M96 mating-specific protein family</fullName>
    </submittedName>
</protein>
<proteinExistence type="predicted"/>
<sequence length="600" mass="67483">QNLETTDDTIVESFGLELHAKETQADFRVKQILRRYVDEDRVVIVWRSFIDPVEFSGAPLRGAEFREKGYIVIRRPSGMAENFSLLQTCYLIHPETPVHSLSDEGAITGALTDFVLSGTAANIAAGHQMIENILFNEAMKTHSRVLKIPNQQTMPIALEDDSDAFTAALCFVDEFMTAGTDEAALSIALEGFASTLGGSPTDPSLSGAGQKMVKKRKGDELSCTKAATASAKACKTSRSSTRNRVRDQERRELLYLREKVADMQQKLQALQKTRVPAITVEVKQPVERRDEDEEAPAVWKEMASHQLEQRLKSERENRQLKMVLEGQLKIAKSLEKLLQARATTNVSCLGDGQRLKRMHMSTPDRSDANIFKELMEGIDLAYREVDAVFHDNGLDTKESSFNDAEIHEGADGVYMKIFASKVLPFDVTSTGTAAWRYFSRSLEHMPFRFLYHKDLQNVETTDDTIIESFGMELHAKGTQADYRVKQIVRRYVEENRVVIVWRSYIDPVSFAGNPVYGAQFQEKGYLVVRRPRAMSPRFALLQTCYLISPALPIRSLSDERSVTGELTDFVLSGTEANVASCHQMIENILFNEAMKAHSKN</sequence>
<keyword evidence="1" id="KW-0175">Coiled coil</keyword>
<organism evidence="2 3">
    <name type="scientific">Phytophthora palmivora</name>
    <dbReference type="NCBI Taxonomy" id="4796"/>
    <lineage>
        <taxon>Eukaryota</taxon>
        <taxon>Sar</taxon>
        <taxon>Stramenopiles</taxon>
        <taxon>Oomycota</taxon>
        <taxon>Peronosporomycetes</taxon>
        <taxon>Peronosporales</taxon>
        <taxon>Peronosporaceae</taxon>
        <taxon>Phytophthora</taxon>
    </lineage>
</organism>
<name>A0A2P4X8U4_9STRA</name>
<dbReference type="PANTHER" id="PTHR35796:SF3">
    <property type="entry name" value="BHLH DOMAIN-CONTAINING PROTEIN"/>
    <property type="match status" value="1"/>
</dbReference>
<dbReference type="OrthoDB" id="64619at2759"/>
<evidence type="ECO:0000313" key="3">
    <source>
        <dbReference type="Proteomes" id="UP000237271"/>
    </source>
</evidence>
<evidence type="ECO:0000313" key="2">
    <source>
        <dbReference type="EMBL" id="POM61968.1"/>
    </source>
</evidence>
<dbReference type="EMBL" id="NCKW01015712">
    <property type="protein sequence ID" value="POM61968.1"/>
    <property type="molecule type" value="Genomic_DNA"/>
</dbReference>
<accession>A0A2P4X8U4</accession>
<reference evidence="2 3" key="1">
    <citation type="journal article" date="2017" name="Genome Biol. Evol.">
        <title>Phytophthora megakarya and P. palmivora, closely related causal agents of cacao black pod rot, underwent increases in genome sizes and gene numbers by different mechanisms.</title>
        <authorList>
            <person name="Ali S.S."/>
            <person name="Shao J."/>
            <person name="Lary D.J."/>
            <person name="Kronmiller B."/>
            <person name="Shen D."/>
            <person name="Strem M.D."/>
            <person name="Amoako-Attah I."/>
            <person name="Akrofi A.Y."/>
            <person name="Begoude B.A."/>
            <person name="Ten Hoopen G.M."/>
            <person name="Coulibaly K."/>
            <person name="Kebe B.I."/>
            <person name="Melnick R.L."/>
            <person name="Guiltinan M.J."/>
            <person name="Tyler B.M."/>
            <person name="Meinhardt L.W."/>
            <person name="Bailey B.A."/>
        </authorList>
    </citation>
    <scope>NUCLEOTIDE SEQUENCE [LARGE SCALE GENOMIC DNA]</scope>
    <source>
        <strain evidence="3">sbr112.9</strain>
    </source>
</reference>